<evidence type="ECO:0008006" key="4">
    <source>
        <dbReference type="Google" id="ProtNLM"/>
    </source>
</evidence>
<dbReference type="KEGG" id="aft:BBF96_13730"/>
<feature type="transmembrane region" description="Helical" evidence="1">
    <location>
        <begin position="236"/>
        <end position="257"/>
    </location>
</feature>
<dbReference type="Proteomes" id="UP000267250">
    <property type="component" value="Chromosome"/>
</dbReference>
<reference evidence="2 3" key="1">
    <citation type="submission" date="2016-07" db="EMBL/GenBank/DDBJ databases">
        <title>Genome and transcriptome analysis of iron-reducing fermentative bacteria Anoxybacter fermentans.</title>
        <authorList>
            <person name="Zeng X."/>
            <person name="Shao Z."/>
        </authorList>
    </citation>
    <scope>NUCLEOTIDE SEQUENCE [LARGE SCALE GENOMIC DNA]</scope>
    <source>
        <strain evidence="2 3">DY22613</strain>
    </source>
</reference>
<evidence type="ECO:0000256" key="1">
    <source>
        <dbReference type="SAM" id="Phobius"/>
    </source>
</evidence>
<feature type="transmembrane region" description="Helical" evidence="1">
    <location>
        <begin position="145"/>
        <end position="173"/>
    </location>
</feature>
<sequence length="265" mass="30777">MRYIQLYFHLISINLRSQMQYRVSFVFSLLVVFLTYSVEFITIMFALDKFGGIRGWSLYQVAFMYGIVTVAYALARIMFCGFQRFPNMVKWGMVDRFLIRPIDERFQLVAYELPLNRLGQVILGIIVLIFAIIHLDIKPGLSNILFLVVTILSGTLLYGALFIISAAIAFWAVESRELMGIMTHGTLRMISYPISIYRPILRNIVIFIIPVAFINYFPCLHFFSYDPLGFPVFFRYLGPVVSVMVFYLSLLFWDFGLKRYQSTGN</sequence>
<feature type="transmembrane region" description="Helical" evidence="1">
    <location>
        <begin position="58"/>
        <end position="79"/>
    </location>
</feature>
<dbReference type="PANTHER" id="PTHR36833">
    <property type="entry name" value="SLR0610 PROTEIN-RELATED"/>
    <property type="match status" value="1"/>
</dbReference>
<feature type="transmembrane region" description="Helical" evidence="1">
    <location>
        <begin position="21"/>
        <end position="46"/>
    </location>
</feature>
<accession>A0A3Q9HS51</accession>
<keyword evidence="1" id="KW-1133">Transmembrane helix</keyword>
<proteinExistence type="predicted"/>
<evidence type="ECO:0000313" key="2">
    <source>
        <dbReference type="EMBL" id="AZR74354.1"/>
    </source>
</evidence>
<dbReference type="OrthoDB" id="9788195at2"/>
<dbReference type="PANTHER" id="PTHR36833:SF1">
    <property type="entry name" value="INTEGRAL MEMBRANE TRANSPORT PROTEIN"/>
    <property type="match status" value="1"/>
</dbReference>
<keyword evidence="1" id="KW-0472">Membrane</keyword>
<feature type="transmembrane region" description="Helical" evidence="1">
    <location>
        <begin position="204"/>
        <end position="224"/>
    </location>
</feature>
<organism evidence="2 3">
    <name type="scientific">Anoxybacter fermentans</name>
    <dbReference type="NCBI Taxonomy" id="1323375"/>
    <lineage>
        <taxon>Bacteria</taxon>
        <taxon>Bacillati</taxon>
        <taxon>Bacillota</taxon>
        <taxon>Clostridia</taxon>
        <taxon>Halanaerobiales</taxon>
        <taxon>Anoxybacter</taxon>
    </lineage>
</organism>
<dbReference type="RefSeq" id="WP_127017708.1">
    <property type="nucleotide sequence ID" value="NZ_CP016379.1"/>
</dbReference>
<feature type="transmembrane region" description="Helical" evidence="1">
    <location>
        <begin position="115"/>
        <end position="133"/>
    </location>
</feature>
<dbReference type="AlphaFoldDB" id="A0A3Q9HS51"/>
<gene>
    <name evidence="2" type="ORF">BBF96_13730</name>
</gene>
<keyword evidence="3" id="KW-1185">Reference proteome</keyword>
<keyword evidence="1" id="KW-0812">Transmembrane</keyword>
<evidence type="ECO:0000313" key="3">
    <source>
        <dbReference type="Proteomes" id="UP000267250"/>
    </source>
</evidence>
<protein>
    <recommendedName>
        <fullName evidence="4">ABC transporter permease</fullName>
    </recommendedName>
</protein>
<name>A0A3Q9HS51_9FIRM</name>
<dbReference type="Pfam" id="PF06182">
    <property type="entry name" value="ABC2_membrane_6"/>
    <property type="match status" value="1"/>
</dbReference>
<dbReference type="EMBL" id="CP016379">
    <property type="protein sequence ID" value="AZR74354.1"/>
    <property type="molecule type" value="Genomic_DNA"/>
</dbReference>
<dbReference type="InterPro" id="IPR010390">
    <property type="entry name" value="ABC-2_transporter-like"/>
</dbReference>